<accession>A0A835FFU4</accession>
<dbReference type="Proteomes" id="UP000636709">
    <property type="component" value="Unassembled WGS sequence"/>
</dbReference>
<keyword evidence="2" id="KW-1185">Reference proteome</keyword>
<dbReference type="AlphaFoldDB" id="A0A835FFU4"/>
<name>A0A835FFU4_9POAL</name>
<organism evidence="1 2">
    <name type="scientific">Digitaria exilis</name>
    <dbReference type="NCBI Taxonomy" id="1010633"/>
    <lineage>
        <taxon>Eukaryota</taxon>
        <taxon>Viridiplantae</taxon>
        <taxon>Streptophyta</taxon>
        <taxon>Embryophyta</taxon>
        <taxon>Tracheophyta</taxon>
        <taxon>Spermatophyta</taxon>
        <taxon>Magnoliopsida</taxon>
        <taxon>Liliopsida</taxon>
        <taxon>Poales</taxon>
        <taxon>Poaceae</taxon>
        <taxon>PACMAD clade</taxon>
        <taxon>Panicoideae</taxon>
        <taxon>Panicodae</taxon>
        <taxon>Paniceae</taxon>
        <taxon>Anthephorinae</taxon>
        <taxon>Digitaria</taxon>
    </lineage>
</organism>
<sequence>MTSGSGMKGEELCKPDKRRLIPSANEHFDMTHGLHNENNRAAIKEFIAHYGDVFPGNIDMYDDEDVCKRTMDVTDGKQDARLAAKEVADVEDASDQRASDVSDDGASYEEFADCEDNPCDYVNYWRTLRRSSHRDGSIYCTKGTFRSRWQNDYRIADRDESKRSISLFLLLTILFSGNLSSYRATNILLSIK</sequence>
<evidence type="ECO:0000313" key="1">
    <source>
        <dbReference type="EMBL" id="KAF8752705.1"/>
    </source>
</evidence>
<dbReference type="OrthoDB" id="691421at2759"/>
<proteinExistence type="predicted"/>
<comment type="caution">
    <text evidence="1">The sequence shown here is derived from an EMBL/GenBank/DDBJ whole genome shotgun (WGS) entry which is preliminary data.</text>
</comment>
<protein>
    <submittedName>
        <fullName evidence="1">Uncharacterized protein</fullName>
    </submittedName>
</protein>
<evidence type="ECO:0000313" key="2">
    <source>
        <dbReference type="Proteomes" id="UP000636709"/>
    </source>
</evidence>
<dbReference type="EMBL" id="JACEFO010000925">
    <property type="protein sequence ID" value="KAF8752705.1"/>
    <property type="molecule type" value="Genomic_DNA"/>
</dbReference>
<gene>
    <name evidence="1" type="ORF">HU200_011902</name>
</gene>
<reference evidence="1" key="1">
    <citation type="submission" date="2020-07" db="EMBL/GenBank/DDBJ databases">
        <title>Genome sequence and genetic diversity analysis of an under-domesticated orphan crop, white fonio (Digitaria exilis).</title>
        <authorList>
            <person name="Bennetzen J.L."/>
            <person name="Chen S."/>
            <person name="Ma X."/>
            <person name="Wang X."/>
            <person name="Yssel A.E.J."/>
            <person name="Chaluvadi S.R."/>
            <person name="Johnson M."/>
            <person name="Gangashetty P."/>
            <person name="Hamidou F."/>
            <person name="Sanogo M.D."/>
            <person name="Zwaenepoel A."/>
            <person name="Wallace J."/>
            <person name="Van De Peer Y."/>
            <person name="Van Deynze A."/>
        </authorList>
    </citation>
    <scope>NUCLEOTIDE SEQUENCE</scope>
    <source>
        <tissue evidence="1">Leaves</tissue>
    </source>
</reference>